<dbReference type="InterPro" id="IPR002355">
    <property type="entry name" value="Cu_oxidase_Cu_BS"/>
</dbReference>
<dbReference type="InterPro" id="IPR045087">
    <property type="entry name" value="Cu-oxidase_fam"/>
</dbReference>
<feature type="domain" description="Plastocyanin-like" evidence="4">
    <location>
        <begin position="171"/>
        <end position="324"/>
    </location>
</feature>
<dbReference type="CDD" id="cd13905">
    <property type="entry name" value="CuRO_3_tcLLC2_insect_like"/>
    <property type="match status" value="1"/>
</dbReference>
<proteinExistence type="inferred from homology"/>
<dbReference type="PROSITE" id="PS00079">
    <property type="entry name" value="MULTICOPPER_OXIDASE1"/>
    <property type="match status" value="1"/>
</dbReference>
<dbReference type="SUPFAM" id="SSF49503">
    <property type="entry name" value="Cupredoxins"/>
    <property type="match status" value="3"/>
</dbReference>
<dbReference type="GO" id="GO:0005507">
    <property type="term" value="F:copper ion binding"/>
    <property type="evidence" value="ECO:0007669"/>
    <property type="project" value="InterPro"/>
</dbReference>
<dbReference type="Pfam" id="PF07732">
    <property type="entry name" value="Cu-oxidase_3"/>
    <property type="match status" value="1"/>
</dbReference>
<dbReference type="CDD" id="cd13884">
    <property type="entry name" value="CuRO_2_tcLCC_insect_like"/>
    <property type="match status" value="1"/>
</dbReference>
<reference evidence="7" key="1">
    <citation type="submission" date="2019-08" db="EMBL/GenBank/DDBJ databases">
        <title>The improved chromosome-level genome for the pearl oyster Pinctada fucata martensii using PacBio sequencing and Hi-C.</title>
        <authorList>
            <person name="Zheng Z."/>
        </authorList>
    </citation>
    <scope>NUCLEOTIDE SEQUENCE</scope>
    <source>
        <strain evidence="7">ZZ-2019</strain>
        <tissue evidence="7">Adductor muscle</tissue>
    </source>
</reference>
<dbReference type="PANTHER" id="PTHR11709">
    <property type="entry name" value="MULTI-COPPER OXIDASE"/>
    <property type="match status" value="1"/>
</dbReference>
<sequence length="640" mass="72890">MHQTGYENHPCIRECHAHSSMTCEYNFTAEYYYTLSRACYNCPFNATDCHRPHCVPADGTARAITVINRMLPGPAIHICLGDTVIVNLYNKLEGHEGLTIHWHGVHQDGSPHMDGCTNVNTVFKPSNPGTHFWHAHSGLQRADGIFGGFIVREPKEQDSHLGFYDLDLPEHTLLVNDWLVELAIERFANHHHATGDNKPASMLINGKGVFAKKTNDRNETSTTPYHEVKVQRGRRYRFRLISNGLLNCPIQFSIDNHTLIVIASDGNSFDPELVESLNIFAGERYDFVLHTNMSVGNYWIRIRGEGDCNVKRAHQHAILRYDGSDMEEPIEGKGYEASYRNGTKLNPWNKKGTDELIPVTRLHSHLPNDEALRETPDKKFYLRMDFYRIDNYRFHDPDLYPLESVVGTELLTPQINYITTILPPAPVLTQLNDVPKELFCNEDTVNKNCTEEFCECVHVLKVDLNDVVEFIVVDEGKIWDANHPMHLHGYSYRVIGMDRLNSSTTLEQVKKLDEAGLLHRNFNYSVAKDTVTVPDGGYVILRIHATNPGFWFFHCHIEFHAEIGMGVVLQVGDVKDMPKAPKGFPKCGPWTFNNPTTYMDDDDYYDAGQNERCSNLAYSNLPNLTNFAFCIVLFLAVIQF</sequence>
<dbReference type="Gene3D" id="2.60.40.420">
    <property type="entry name" value="Cupredoxins - blue copper proteins"/>
    <property type="match status" value="3"/>
</dbReference>
<protein>
    <submittedName>
        <fullName evidence="7">Uncharacterized protein</fullName>
    </submittedName>
</protein>
<evidence type="ECO:0000313" key="8">
    <source>
        <dbReference type="Proteomes" id="UP001186944"/>
    </source>
</evidence>
<evidence type="ECO:0000259" key="5">
    <source>
        <dbReference type="Pfam" id="PF07731"/>
    </source>
</evidence>
<dbReference type="InterPro" id="IPR011707">
    <property type="entry name" value="Cu-oxidase-like_N"/>
</dbReference>
<evidence type="ECO:0000256" key="2">
    <source>
        <dbReference type="ARBA" id="ARBA00022723"/>
    </source>
</evidence>
<comment type="caution">
    <text evidence="7">The sequence shown here is derived from an EMBL/GenBank/DDBJ whole genome shotgun (WGS) entry which is preliminary data.</text>
</comment>
<accession>A0AA88XUY5</accession>
<evidence type="ECO:0000256" key="3">
    <source>
        <dbReference type="ARBA" id="ARBA00023002"/>
    </source>
</evidence>
<feature type="domain" description="Plastocyanin-like" evidence="6">
    <location>
        <begin position="52"/>
        <end position="155"/>
    </location>
</feature>
<keyword evidence="3" id="KW-0560">Oxidoreductase</keyword>
<dbReference type="PROSITE" id="PS00080">
    <property type="entry name" value="MULTICOPPER_OXIDASE2"/>
    <property type="match status" value="1"/>
</dbReference>
<dbReference type="PANTHER" id="PTHR11709:SF232">
    <property type="entry name" value="STRAW, ISOFORM G"/>
    <property type="match status" value="1"/>
</dbReference>
<keyword evidence="8" id="KW-1185">Reference proteome</keyword>
<dbReference type="GO" id="GO:0016491">
    <property type="term" value="F:oxidoreductase activity"/>
    <property type="evidence" value="ECO:0007669"/>
    <property type="project" value="UniProtKB-KW"/>
</dbReference>
<feature type="domain" description="Plastocyanin-like" evidence="5">
    <location>
        <begin position="441"/>
        <end position="572"/>
    </location>
</feature>
<dbReference type="Pfam" id="PF00394">
    <property type="entry name" value="Cu-oxidase"/>
    <property type="match status" value="1"/>
</dbReference>
<evidence type="ECO:0000256" key="1">
    <source>
        <dbReference type="ARBA" id="ARBA00010609"/>
    </source>
</evidence>
<evidence type="ECO:0000259" key="4">
    <source>
        <dbReference type="Pfam" id="PF00394"/>
    </source>
</evidence>
<keyword evidence="2" id="KW-0479">Metal-binding</keyword>
<evidence type="ECO:0000313" key="7">
    <source>
        <dbReference type="EMBL" id="KAK3090802.1"/>
    </source>
</evidence>
<dbReference type="EMBL" id="VSWD01000010">
    <property type="protein sequence ID" value="KAK3090802.1"/>
    <property type="molecule type" value="Genomic_DNA"/>
</dbReference>
<organism evidence="7 8">
    <name type="scientific">Pinctada imbricata</name>
    <name type="common">Atlantic pearl-oyster</name>
    <name type="synonym">Pinctada martensii</name>
    <dbReference type="NCBI Taxonomy" id="66713"/>
    <lineage>
        <taxon>Eukaryota</taxon>
        <taxon>Metazoa</taxon>
        <taxon>Spiralia</taxon>
        <taxon>Lophotrochozoa</taxon>
        <taxon>Mollusca</taxon>
        <taxon>Bivalvia</taxon>
        <taxon>Autobranchia</taxon>
        <taxon>Pteriomorphia</taxon>
        <taxon>Pterioida</taxon>
        <taxon>Pterioidea</taxon>
        <taxon>Pteriidae</taxon>
        <taxon>Pinctada</taxon>
    </lineage>
</organism>
<dbReference type="InterPro" id="IPR001117">
    <property type="entry name" value="Cu-oxidase_2nd"/>
</dbReference>
<dbReference type="InterPro" id="IPR011706">
    <property type="entry name" value="Cu-oxidase_C"/>
</dbReference>
<dbReference type="AlphaFoldDB" id="A0AA88XUY5"/>
<dbReference type="Pfam" id="PF07731">
    <property type="entry name" value="Cu-oxidase_2"/>
    <property type="match status" value="1"/>
</dbReference>
<gene>
    <name evidence="7" type="ORF">FSP39_014772</name>
</gene>
<dbReference type="Proteomes" id="UP001186944">
    <property type="component" value="Unassembled WGS sequence"/>
</dbReference>
<dbReference type="GO" id="GO:0005886">
    <property type="term" value="C:plasma membrane"/>
    <property type="evidence" value="ECO:0007669"/>
    <property type="project" value="TreeGrafter"/>
</dbReference>
<dbReference type="InterPro" id="IPR008972">
    <property type="entry name" value="Cupredoxin"/>
</dbReference>
<evidence type="ECO:0000259" key="6">
    <source>
        <dbReference type="Pfam" id="PF07732"/>
    </source>
</evidence>
<dbReference type="GO" id="GO:0006826">
    <property type="term" value="P:iron ion transport"/>
    <property type="evidence" value="ECO:0007669"/>
    <property type="project" value="TreeGrafter"/>
</dbReference>
<name>A0AA88XUY5_PINIB</name>
<comment type="similarity">
    <text evidence="1">Belongs to the multicopper oxidase family.</text>
</comment>
<dbReference type="InterPro" id="IPR033138">
    <property type="entry name" value="Cu_oxidase_CS"/>
</dbReference>
<dbReference type="FunFam" id="2.60.40.420:FF:000045">
    <property type="entry name" value="Laccase 2"/>
    <property type="match status" value="1"/>
</dbReference>